<dbReference type="GO" id="GO:0006457">
    <property type="term" value="P:protein folding"/>
    <property type="evidence" value="ECO:0007669"/>
    <property type="project" value="TreeGrafter"/>
</dbReference>
<dbReference type="GO" id="GO:0051879">
    <property type="term" value="F:Hsp90 protein binding"/>
    <property type="evidence" value="ECO:0007669"/>
    <property type="project" value="UniProtKB-UniRule"/>
</dbReference>
<evidence type="ECO:0000256" key="2">
    <source>
        <dbReference type="ARBA" id="ARBA00022490"/>
    </source>
</evidence>
<evidence type="ECO:0000256" key="1">
    <source>
        <dbReference type="ARBA" id="ARBA00004496"/>
    </source>
</evidence>
<dbReference type="PANTHER" id="PTHR22932">
    <property type="entry name" value="TELOMERASE-BINDING PROTEIN P23 HSP90 CO-CHAPERONE"/>
    <property type="match status" value="1"/>
</dbReference>
<evidence type="ECO:0000256" key="3">
    <source>
        <dbReference type="RuleBase" id="RU369032"/>
    </source>
</evidence>
<proteinExistence type="inferred from homology"/>
<comment type="subcellular location">
    <subcellularLocation>
        <location evidence="1">Cytoplasm</location>
    </subcellularLocation>
</comment>
<dbReference type="SUPFAM" id="SSF49764">
    <property type="entry name" value="HSP20-like chaperones"/>
    <property type="match status" value="1"/>
</dbReference>
<comment type="similarity">
    <text evidence="3">Belongs to the p23/wos2 family.</text>
</comment>
<dbReference type="GO" id="GO:0050220">
    <property type="term" value="F:prostaglandin-E synthase activity"/>
    <property type="evidence" value="ECO:0007669"/>
    <property type="project" value="TreeGrafter"/>
</dbReference>
<dbReference type="Ensembl" id="ENSCCAT00000051823.1">
    <property type="protein sequence ID" value="ENSCCAP00000034051.1"/>
    <property type="gene ID" value="ENSCCAG00000035022.1"/>
</dbReference>
<dbReference type="GO" id="GO:1905323">
    <property type="term" value="P:telomerase holoenzyme complex assembly"/>
    <property type="evidence" value="ECO:0007669"/>
    <property type="project" value="TreeGrafter"/>
</dbReference>
<dbReference type="GO" id="GO:0051131">
    <property type="term" value="P:chaperone-mediated protein complex assembly"/>
    <property type="evidence" value="ECO:0007669"/>
    <property type="project" value="TreeGrafter"/>
</dbReference>
<dbReference type="STRING" id="9516.ENSCCAP00000034051"/>
<reference evidence="5" key="1">
    <citation type="submission" date="2025-08" db="UniProtKB">
        <authorList>
            <consortium name="Ensembl"/>
        </authorList>
    </citation>
    <scope>IDENTIFICATION</scope>
</reference>
<dbReference type="GO" id="GO:0005634">
    <property type="term" value="C:nucleus"/>
    <property type="evidence" value="ECO:0007669"/>
    <property type="project" value="TreeGrafter"/>
</dbReference>
<evidence type="ECO:0008006" key="7">
    <source>
        <dbReference type="Google" id="ProtNLM"/>
    </source>
</evidence>
<feature type="compositionally biased region" description="Basic and acidic residues" evidence="4">
    <location>
        <begin position="123"/>
        <end position="139"/>
    </location>
</feature>
<dbReference type="AlphaFoldDB" id="A0A2K5S114"/>
<dbReference type="Gene3D" id="2.60.40.790">
    <property type="match status" value="1"/>
</dbReference>
<evidence type="ECO:0000313" key="5">
    <source>
        <dbReference type="Ensembl" id="ENSCCAP00000034051.1"/>
    </source>
</evidence>
<reference evidence="5" key="2">
    <citation type="submission" date="2025-09" db="UniProtKB">
        <authorList>
            <consortium name="Ensembl"/>
        </authorList>
    </citation>
    <scope>IDENTIFICATION</scope>
</reference>
<sequence>MPLIPPASATRDYIFLEFCVEDSKDVNVSFEKSKLAFSLPPLPGSVHLKHFDLFHCIDCLRKGKSGQSWPTLTKERVNLNWLSVDFSHWKDCEDYSDEAMSDFDRFSENNMGGEEDVDLPDGADDHSQDSENEKMPDLE</sequence>
<evidence type="ECO:0000256" key="4">
    <source>
        <dbReference type="SAM" id="MobiDB-lite"/>
    </source>
</evidence>
<keyword evidence="6" id="KW-1185">Reference proteome</keyword>
<keyword evidence="3" id="KW-0143">Chaperone</keyword>
<protein>
    <recommendedName>
        <fullName evidence="7">CS domain-containing protein</fullName>
    </recommendedName>
</protein>
<dbReference type="InterPro" id="IPR045250">
    <property type="entry name" value="p23-like"/>
</dbReference>
<dbReference type="Proteomes" id="UP000233040">
    <property type="component" value="Unassembled WGS sequence"/>
</dbReference>
<feature type="compositionally biased region" description="Acidic residues" evidence="4">
    <location>
        <begin position="113"/>
        <end position="122"/>
    </location>
</feature>
<dbReference type="GO" id="GO:0001516">
    <property type="term" value="P:prostaglandin biosynthetic process"/>
    <property type="evidence" value="ECO:0007669"/>
    <property type="project" value="TreeGrafter"/>
</dbReference>
<evidence type="ECO:0000313" key="6">
    <source>
        <dbReference type="Proteomes" id="UP000233040"/>
    </source>
</evidence>
<accession>A0A2K5S114</accession>
<name>A0A2K5S114_CEBIM</name>
<dbReference type="GO" id="GO:0051087">
    <property type="term" value="F:protein-folding chaperone binding"/>
    <property type="evidence" value="ECO:0007669"/>
    <property type="project" value="TreeGrafter"/>
</dbReference>
<dbReference type="GO" id="GO:0007004">
    <property type="term" value="P:telomere maintenance via telomerase"/>
    <property type="evidence" value="ECO:0007669"/>
    <property type="project" value="TreeGrafter"/>
</dbReference>
<organism evidence="5 6">
    <name type="scientific">Cebus imitator</name>
    <name type="common">Panamanian white-faced capuchin</name>
    <name type="synonym">Cebus capucinus imitator</name>
    <dbReference type="NCBI Taxonomy" id="2715852"/>
    <lineage>
        <taxon>Eukaryota</taxon>
        <taxon>Metazoa</taxon>
        <taxon>Chordata</taxon>
        <taxon>Craniata</taxon>
        <taxon>Vertebrata</taxon>
        <taxon>Euteleostomi</taxon>
        <taxon>Mammalia</taxon>
        <taxon>Eutheria</taxon>
        <taxon>Euarchontoglires</taxon>
        <taxon>Primates</taxon>
        <taxon>Haplorrhini</taxon>
        <taxon>Platyrrhini</taxon>
        <taxon>Cebidae</taxon>
        <taxon>Cebinae</taxon>
        <taxon>Cebus</taxon>
    </lineage>
</organism>
<dbReference type="GeneTree" id="ENSGT00940000154256"/>
<feature type="region of interest" description="Disordered" evidence="4">
    <location>
        <begin position="104"/>
        <end position="139"/>
    </location>
</feature>
<dbReference type="GO" id="GO:0005829">
    <property type="term" value="C:cytosol"/>
    <property type="evidence" value="ECO:0007669"/>
    <property type="project" value="TreeGrafter"/>
</dbReference>
<dbReference type="PANTHER" id="PTHR22932:SF3">
    <property type="entry name" value="PROSTAGLANDIN E SYNTHASE 3"/>
    <property type="match status" value="1"/>
</dbReference>
<dbReference type="InterPro" id="IPR008978">
    <property type="entry name" value="HSP20-like_chaperone"/>
</dbReference>
<keyword evidence="2 3" id="KW-0963">Cytoplasm</keyword>